<dbReference type="Proteomes" id="UP001472677">
    <property type="component" value="Unassembled WGS sequence"/>
</dbReference>
<dbReference type="Pfam" id="PF20167">
    <property type="entry name" value="Transposase_32"/>
    <property type="match status" value="1"/>
</dbReference>
<evidence type="ECO:0000259" key="2">
    <source>
        <dbReference type="Pfam" id="PF20167"/>
    </source>
</evidence>
<protein>
    <recommendedName>
        <fullName evidence="2">Putative plant transposon protein domain-containing protein</fullName>
    </recommendedName>
</protein>
<reference evidence="3 4" key="1">
    <citation type="journal article" date="2024" name="G3 (Bethesda)">
        <title>Genome assembly of Hibiscus sabdariffa L. provides insights into metabolisms of medicinal natural products.</title>
        <authorList>
            <person name="Kim T."/>
        </authorList>
    </citation>
    <scope>NUCLEOTIDE SEQUENCE [LARGE SCALE GENOMIC DNA]</scope>
    <source>
        <strain evidence="3">TK-2024</strain>
        <tissue evidence="3">Old leaves</tissue>
    </source>
</reference>
<keyword evidence="4" id="KW-1185">Reference proteome</keyword>
<feature type="compositionally biased region" description="Polar residues" evidence="1">
    <location>
        <begin position="321"/>
        <end position="333"/>
    </location>
</feature>
<dbReference type="InterPro" id="IPR046796">
    <property type="entry name" value="Transposase_32_dom"/>
</dbReference>
<name>A0ABR2CT76_9ROSI</name>
<accession>A0ABR2CT76</accession>
<gene>
    <name evidence="3" type="ORF">V6N12_073696</name>
</gene>
<organism evidence="3 4">
    <name type="scientific">Hibiscus sabdariffa</name>
    <name type="common">roselle</name>
    <dbReference type="NCBI Taxonomy" id="183260"/>
    <lineage>
        <taxon>Eukaryota</taxon>
        <taxon>Viridiplantae</taxon>
        <taxon>Streptophyta</taxon>
        <taxon>Embryophyta</taxon>
        <taxon>Tracheophyta</taxon>
        <taxon>Spermatophyta</taxon>
        <taxon>Magnoliopsida</taxon>
        <taxon>eudicotyledons</taxon>
        <taxon>Gunneridae</taxon>
        <taxon>Pentapetalae</taxon>
        <taxon>rosids</taxon>
        <taxon>malvids</taxon>
        <taxon>Malvales</taxon>
        <taxon>Malvaceae</taxon>
        <taxon>Malvoideae</taxon>
        <taxon>Hibiscus</taxon>
    </lineage>
</organism>
<feature type="compositionally biased region" description="Low complexity" evidence="1">
    <location>
        <begin position="298"/>
        <end position="316"/>
    </location>
</feature>
<feature type="domain" description="Putative plant transposon protein" evidence="2">
    <location>
        <begin position="41"/>
        <end position="219"/>
    </location>
</feature>
<evidence type="ECO:0000313" key="3">
    <source>
        <dbReference type="EMBL" id="KAK8522984.1"/>
    </source>
</evidence>
<feature type="region of interest" description="Disordered" evidence="1">
    <location>
        <begin position="255"/>
        <end position="355"/>
    </location>
</feature>
<evidence type="ECO:0000313" key="4">
    <source>
        <dbReference type="Proteomes" id="UP001472677"/>
    </source>
</evidence>
<sequence>MASARYELVAAKSRWEEQGFHFEDTLPNYGLEQFVYNRINELGWFRFARQPARANYNWVLELYANNADGEDFSIVRGRRVPATAAIINGLLGLPNDAPSFYAMLEGFEEEDYEVIKNILCLHNTGWNTTGRNPNSVSRLSLLPETKLWNTFIKRNLMSTSHNQTIDRTRLLLINTIMTGFRVNVGEILANELAAHCANDKGILAFPCLVSDLCRRANVPMFDTDKYQAEKTGWTRAVYMRKMNVADAAPLNMAMPTPPASPVAEADARVENSAPPSPAKPTAPADHQHTPPPSPPVIPVSSYTTTTSPATTPAAPAEHTRGQTPDTPLGTPTSIHVAAEQTSKDRGRPAELPGGI</sequence>
<comment type="caution">
    <text evidence="3">The sequence shown here is derived from an EMBL/GenBank/DDBJ whole genome shotgun (WGS) entry which is preliminary data.</text>
</comment>
<proteinExistence type="predicted"/>
<evidence type="ECO:0000256" key="1">
    <source>
        <dbReference type="SAM" id="MobiDB-lite"/>
    </source>
</evidence>
<dbReference type="EMBL" id="JBBPBM010000044">
    <property type="protein sequence ID" value="KAK8522984.1"/>
    <property type="molecule type" value="Genomic_DNA"/>
</dbReference>